<evidence type="ECO:0000313" key="2">
    <source>
        <dbReference type="EMBL" id="OQK18236.1"/>
    </source>
</evidence>
<dbReference type="OrthoDB" id="9814800at2"/>
<dbReference type="RefSeq" id="WP_080522841.1">
    <property type="nucleotide sequence ID" value="NZ_LPUF01000001.1"/>
</dbReference>
<dbReference type="InterPro" id="IPR051829">
    <property type="entry name" value="Multiheme_Cytochr_ET"/>
</dbReference>
<dbReference type="InterPro" id="IPR036280">
    <property type="entry name" value="Multihaem_cyt_sf"/>
</dbReference>
<accession>A0A1V8M9M9</accession>
<keyword evidence="3" id="KW-1185">Reference proteome</keyword>
<dbReference type="STRING" id="1420851.AU255_10495"/>
<sequence>MRKYRSLFIEIFFLASLLMASQTLYARDVSLANNQILLTKTHGSDGSAWGQSDCAACHVRRNIHRTVPEIRDIVLQTGYASCTGCHGQNGTSAPRKCVLCHNSALLPKNPIMNEIKNHNFNVDKDSILADSECIACHDSSDMDGKFEASVDLTHFINQRGLDLPYSNQTEFCLRCHNQDKQQPGYEMTPRFLRDPLVMMEKNYRYIDKHGYPKGSGERTYAGLRDSGYQYGSLVECTDCHAMHGTHNEKLIIDRSDTGAFLLPPQVRSQPVFIDVENGNYAQHCVVCHESEFQVEESDEDTGNGLSGVHQVGGSCLDCHVHGMAVQTGL</sequence>
<name>A0A1V8M9M9_9GAMM</name>
<dbReference type="SUPFAM" id="SSF48695">
    <property type="entry name" value="Multiheme cytochromes"/>
    <property type="match status" value="1"/>
</dbReference>
<reference evidence="2 3" key="1">
    <citation type="submission" date="2015-12" db="EMBL/GenBank/DDBJ databases">
        <authorList>
            <person name="Shamseldin A."/>
            <person name="Moawad H."/>
            <person name="Abd El-Rahim W.M."/>
            <person name="Sadowsky M.J."/>
        </authorList>
    </citation>
    <scope>NUCLEOTIDE SEQUENCE [LARGE SCALE GENOMIC DNA]</scope>
    <source>
        <strain evidence="2 3">WF1</strain>
    </source>
</reference>
<keyword evidence="1" id="KW-0732">Signal</keyword>
<dbReference type="EMBL" id="LPUF01000001">
    <property type="protein sequence ID" value="OQK18236.1"/>
    <property type="molecule type" value="Genomic_DNA"/>
</dbReference>
<evidence type="ECO:0000256" key="1">
    <source>
        <dbReference type="ARBA" id="ARBA00022729"/>
    </source>
</evidence>
<comment type="caution">
    <text evidence="2">The sequence shown here is derived from an EMBL/GenBank/DDBJ whole genome shotgun (WGS) entry which is preliminary data.</text>
</comment>
<proteinExistence type="predicted"/>
<evidence type="ECO:0000313" key="3">
    <source>
        <dbReference type="Proteomes" id="UP000191980"/>
    </source>
</evidence>
<dbReference type="Gene3D" id="1.10.1130.10">
    <property type="entry name" value="Flavocytochrome C3, Chain A"/>
    <property type="match status" value="1"/>
</dbReference>
<gene>
    <name evidence="2" type="ORF">AU255_10495</name>
</gene>
<dbReference type="Proteomes" id="UP000191980">
    <property type="component" value="Unassembled WGS sequence"/>
</dbReference>
<protein>
    <submittedName>
        <fullName evidence="2">Uncharacterized protein</fullName>
    </submittedName>
</protein>
<dbReference type="AlphaFoldDB" id="A0A1V8M9M9"/>
<organism evidence="2 3">
    <name type="scientific">Methyloprofundus sedimenti</name>
    <dbReference type="NCBI Taxonomy" id="1420851"/>
    <lineage>
        <taxon>Bacteria</taxon>
        <taxon>Pseudomonadati</taxon>
        <taxon>Pseudomonadota</taxon>
        <taxon>Gammaproteobacteria</taxon>
        <taxon>Methylococcales</taxon>
        <taxon>Methylococcaceae</taxon>
        <taxon>Methyloprofundus</taxon>
    </lineage>
</organism>
<dbReference type="PANTHER" id="PTHR35038">
    <property type="entry name" value="DISSIMILATORY SULFITE REDUCTASE SIRA"/>
    <property type="match status" value="1"/>
</dbReference>